<protein>
    <submittedName>
        <fullName evidence="3">Uncharacterized protein</fullName>
    </submittedName>
</protein>
<keyword evidence="2" id="KW-0472">Membrane</keyword>
<feature type="transmembrane region" description="Helical" evidence="2">
    <location>
        <begin position="283"/>
        <end position="311"/>
    </location>
</feature>
<keyword evidence="4" id="KW-1185">Reference proteome</keyword>
<evidence type="ECO:0000256" key="2">
    <source>
        <dbReference type="SAM" id="Phobius"/>
    </source>
</evidence>
<dbReference type="AlphaFoldDB" id="A0A2J7ZYH9"/>
<evidence type="ECO:0000313" key="3">
    <source>
        <dbReference type="EMBL" id="PNH05306.1"/>
    </source>
</evidence>
<organism evidence="3 4">
    <name type="scientific">Tetrabaena socialis</name>
    <dbReference type="NCBI Taxonomy" id="47790"/>
    <lineage>
        <taxon>Eukaryota</taxon>
        <taxon>Viridiplantae</taxon>
        <taxon>Chlorophyta</taxon>
        <taxon>core chlorophytes</taxon>
        <taxon>Chlorophyceae</taxon>
        <taxon>CS clade</taxon>
        <taxon>Chlamydomonadales</taxon>
        <taxon>Tetrabaenaceae</taxon>
        <taxon>Tetrabaena</taxon>
    </lineage>
</organism>
<dbReference type="Proteomes" id="UP000236333">
    <property type="component" value="Unassembled WGS sequence"/>
</dbReference>
<reference evidence="3 4" key="1">
    <citation type="journal article" date="2017" name="Mol. Biol. Evol.">
        <title>The 4-celled Tetrabaena socialis nuclear genome reveals the essential components for genetic control of cell number at the origin of multicellularity in the volvocine lineage.</title>
        <authorList>
            <person name="Featherston J."/>
            <person name="Arakaki Y."/>
            <person name="Hanschen E.R."/>
            <person name="Ferris P.J."/>
            <person name="Michod R.E."/>
            <person name="Olson B.J.S.C."/>
            <person name="Nozaki H."/>
            <person name="Durand P.M."/>
        </authorList>
    </citation>
    <scope>NUCLEOTIDE SEQUENCE [LARGE SCALE GENOMIC DNA]</scope>
    <source>
        <strain evidence="3 4">NIES-571</strain>
    </source>
</reference>
<comment type="caution">
    <text evidence="3">The sequence shown here is derived from an EMBL/GenBank/DDBJ whole genome shotgun (WGS) entry which is preliminary data.</text>
</comment>
<gene>
    <name evidence="3" type="ORF">TSOC_008436</name>
</gene>
<feature type="transmembrane region" description="Helical" evidence="2">
    <location>
        <begin position="85"/>
        <end position="110"/>
    </location>
</feature>
<evidence type="ECO:0000256" key="1">
    <source>
        <dbReference type="SAM" id="MobiDB-lite"/>
    </source>
</evidence>
<keyword evidence="2" id="KW-0812">Transmembrane</keyword>
<name>A0A2J7ZYH9_9CHLO</name>
<dbReference type="EMBL" id="PGGS01000316">
    <property type="protein sequence ID" value="PNH05306.1"/>
    <property type="molecule type" value="Genomic_DNA"/>
</dbReference>
<proteinExistence type="predicted"/>
<keyword evidence="2" id="KW-1133">Transmembrane helix</keyword>
<sequence length="628" mass="65453">MQLQTSKEQSNASRTLGIHAMHARIKSSGSDPPRPNIRELACREFTIRQDPATTPSRLLLVLVRLLVRLLVLVRQRREVHRGVMLLMLLLIQLVLLVLLLVLLLLLLVLLRGARTVASVKHLRKARQHGRGEAGQEKFAVYPESEFQESELGAIDSTERPVWPAPGVQRAAKGRAGGGGTAEPAGCDAAERTTGVVGGWPLAVVVLARTVASVKHLRKARQHGRGEAGQEKFAVYPESEFQESELGAIDSTERPRVPPCDPVGGRGGVLAALPSGVVKAAACAMLVAAAAAAAAAATAAAVARSLRVLLLLLRVRNRDRNLVLLRRRGRGLCLRLLRVRLAVGGLLQLRLGGCVAELSGEGVTCVAGGGSAPAGRLAGEARVCGASASEGELPARRTPTSDGGVADGPPPAANDTEQPDPCASVSASPAPSGPAPGPAAPSGVPASAEGGGPSSERVPGGRGACGGLQQQLSSTPAEAPAGRYVRQQAAATRLPSGEAATTGMSAAVLAATMPISLIHTDVGHAWAWPSPPVEFDGADRASRERAHLPLAAATRFVPFTEATPVMASIMLLLLTDSERARPRTIGNWVEQDSSPDKTCHHFRKPSAPPAISSDPLPERAHAVIPASWP</sequence>
<feature type="region of interest" description="Disordered" evidence="1">
    <location>
        <begin position="387"/>
        <end position="481"/>
    </location>
</feature>
<accession>A0A2J7ZYH9</accession>
<evidence type="ECO:0000313" key="4">
    <source>
        <dbReference type="Proteomes" id="UP000236333"/>
    </source>
</evidence>